<protein>
    <submittedName>
        <fullName evidence="2">CACTA en-spm transposon protein</fullName>
    </submittedName>
</protein>
<dbReference type="EMBL" id="SSTE01008633">
    <property type="protein sequence ID" value="KAA0055057.1"/>
    <property type="molecule type" value="Genomic_DNA"/>
</dbReference>
<sequence>MHGIRNVLNYFRRFIDGVRTEMKERGEEKKESFERFAIAPKLYLTAIRSPQCRRSSIFNNPVGGSLPVDDNSGTTQPSATLTPRRRAQSRLLELKRYVYARGRIPMLIVSVVRFSQAIGVHFKKYSDLEKASANPPHILHELVKQRREPINLMELFQQIHVRDGTFVSQATEDVHAKSNNGTTVLAYPRGFSATLWRQDMRDNVG</sequence>
<feature type="compositionally biased region" description="Polar residues" evidence="1">
    <location>
        <begin position="71"/>
        <end position="81"/>
    </location>
</feature>
<accession>A0A5A7UKG4</accession>
<dbReference type="Proteomes" id="UP000321393">
    <property type="component" value="Unassembled WGS sequence"/>
</dbReference>
<evidence type="ECO:0000313" key="3">
    <source>
        <dbReference type="Proteomes" id="UP000321393"/>
    </source>
</evidence>
<evidence type="ECO:0000313" key="2">
    <source>
        <dbReference type="EMBL" id="KAA0055057.1"/>
    </source>
</evidence>
<dbReference type="AlphaFoldDB" id="A0A5A7UKG4"/>
<evidence type="ECO:0000256" key="1">
    <source>
        <dbReference type="SAM" id="MobiDB-lite"/>
    </source>
</evidence>
<organism evidence="2 3">
    <name type="scientific">Cucumis melo var. makuwa</name>
    <name type="common">Oriental melon</name>
    <dbReference type="NCBI Taxonomy" id="1194695"/>
    <lineage>
        <taxon>Eukaryota</taxon>
        <taxon>Viridiplantae</taxon>
        <taxon>Streptophyta</taxon>
        <taxon>Embryophyta</taxon>
        <taxon>Tracheophyta</taxon>
        <taxon>Spermatophyta</taxon>
        <taxon>Magnoliopsida</taxon>
        <taxon>eudicotyledons</taxon>
        <taxon>Gunneridae</taxon>
        <taxon>Pentapetalae</taxon>
        <taxon>rosids</taxon>
        <taxon>fabids</taxon>
        <taxon>Cucurbitales</taxon>
        <taxon>Cucurbitaceae</taxon>
        <taxon>Benincaseae</taxon>
        <taxon>Cucumis</taxon>
    </lineage>
</organism>
<gene>
    <name evidence="2" type="ORF">E6C27_scaffold43052G002290</name>
</gene>
<reference evidence="2 3" key="1">
    <citation type="submission" date="2019-08" db="EMBL/GenBank/DDBJ databases">
        <title>Draft genome sequences of two oriental melons (Cucumis melo L. var makuwa).</title>
        <authorList>
            <person name="Kwon S.-Y."/>
        </authorList>
    </citation>
    <scope>NUCLEOTIDE SEQUENCE [LARGE SCALE GENOMIC DNA]</scope>
    <source>
        <strain evidence="3">cv. SW 3</strain>
        <tissue evidence="2">Leaf</tissue>
    </source>
</reference>
<name>A0A5A7UKG4_CUCMM</name>
<comment type="caution">
    <text evidence="2">The sequence shown here is derived from an EMBL/GenBank/DDBJ whole genome shotgun (WGS) entry which is preliminary data.</text>
</comment>
<proteinExistence type="predicted"/>
<feature type="region of interest" description="Disordered" evidence="1">
    <location>
        <begin position="63"/>
        <end position="82"/>
    </location>
</feature>